<comment type="caution">
    <text evidence="1">The sequence shown here is derived from an EMBL/GenBank/DDBJ whole genome shotgun (WGS) entry which is preliminary data.</text>
</comment>
<protein>
    <submittedName>
        <fullName evidence="1">Gamma carbonic anhydrase family protein</fullName>
    </submittedName>
</protein>
<dbReference type="InterPro" id="IPR047324">
    <property type="entry name" value="LbH_gamma_CA-like"/>
</dbReference>
<sequence>MVYNNTFVFKGSILDGKVNLDEKSSVWFNAVIRGDIETINIGKCSNIQDNCVLHSSKGHPLNIGNLVSVGHAAVLHGCTVEDNCLIGMNATVLNGATIKKNSIVGAGAVVTENHEFPEQSLILGIPAKVVRKLEKDEIKNIKDNAIRYVKMAKQKSDMND</sequence>
<name>A0A8T5V0Y6_9EURY</name>
<evidence type="ECO:0000313" key="1">
    <source>
        <dbReference type="EMBL" id="MBZ2165521.1"/>
    </source>
</evidence>
<keyword evidence="2" id="KW-1185">Reference proteome</keyword>
<dbReference type="Pfam" id="PF00132">
    <property type="entry name" value="Hexapep"/>
    <property type="match status" value="1"/>
</dbReference>
<proteinExistence type="predicted"/>
<dbReference type="InterPro" id="IPR050484">
    <property type="entry name" value="Transf_Hexapept/Carb_Anhydrase"/>
</dbReference>
<dbReference type="RefSeq" id="WP_223791144.1">
    <property type="nucleotide sequence ID" value="NZ_JAIOUQ010000007.1"/>
</dbReference>
<gene>
    <name evidence="1" type="ORF">K8N75_05645</name>
</gene>
<dbReference type="CDD" id="cd04645">
    <property type="entry name" value="LbH_gamma_CA_like"/>
    <property type="match status" value="1"/>
</dbReference>
<accession>A0A8T5V0Y6</accession>
<dbReference type="SUPFAM" id="SSF51161">
    <property type="entry name" value="Trimeric LpxA-like enzymes"/>
    <property type="match status" value="1"/>
</dbReference>
<evidence type="ECO:0000313" key="2">
    <source>
        <dbReference type="Proteomes" id="UP000825933"/>
    </source>
</evidence>
<dbReference type="PANTHER" id="PTHR13061">
    <property type="entry name" value="DYNACTIN SUBUNIT P25"/>
    <property type="match status" value="1"/>
</dbReference>
<dbReference type="Gene3D" id="2.160.10.10">
    <property type="entry name" value="Hexapeptide repeat proteins"/>
    <property type="match status" value="1"/>
</dbReference>
<dbReference type="EMBL" id="JAIOUQ010000007">
    <property type="protein sequence ID" value="MBZ2165521.1"/>
    <property type="molecule type" value="Genomic_DNA"/>
</dbReference>
<dbReference type="Proteomes" id="UP000825933">
    <property type="component" value="Unassembled WGS sequence"/>
</dbReference>
<dbReference type="InterPro" id="IPR001451">
    <property type="entry name" value="Hexapep"/>
</dbReference>
<dbReference type="AlphaFoldDB" id="A0A8T5V0Y6"/>
<organism evidence="1 2">
    <name type="scientific">Methanobacterium spitsbergense</name>
    <dbReference type="NCBI Taxonomy" id="2874285"/>
    <lineage>
        <taxon>Archaea</taxon>
        <taxon>Methanobacteriati</taxon>
        <taxon>Methanobacteriota</taxon>
        <taxon>Methanomada group</taxon>
        <taxon>Methanobacteria</taxon>
        <taxon>Methanobacteriales</taxon>
        <taxon>Methanobacteriaceae</taxon>
        <taxon>Methanobacterium</taxon>
    </lineage>
</organism>
<dbReference type="InterPro" id="IPR011004">
    <property type="entry name" value="Trimer_LpxA-like_sf"/>
</dbReference>
<dbReference type="PANTHER" id="PTHR13061:SF29">
    <property type="entry name" value="GAMMA CARBONIC ANHYDRASE-LIKE 1, MITOCHONDRIAL-RELATED"/>
    <property type="match status" value="1"/>
</dbReference>
<reference evidence="2" key="1">
    <citation type="journal article" date="2022" name="Microbiol. Resour. Announc.">
        <title>Draft Genome Sequence of a Methanogenic Archaeon from West Spitsbergen Permafrost.</title>
        <authorList>
            <person name="Trubitsyn V."/>
            <person name="Rivkina E."/>
            <person name="Shcherbakova V."/>
        </authorList>
    </citation>
    <scope>NUCLEOTIDE SEQUENCE [LARGE SCALE GENOMIC DNA]</scope>
    <source>
        <strain evidence="2">VT</strain>
    </source>
</reference>